<keyword evidence="1" id="KW-1133">Transmembrane helix</keyword>
<protein>
    <submittedName>
        <fullName evidence="2">Uncharacterized protein</fullName>
    </submittedName>
</protein>
<gene>
    <name evidence="2" type="ORF">DEA37_0004564</name>
</gene>
<organism evidence="2 3">
    <name type="scientific">Paragonimus westermani</name>
    <dbReference type="NCBI Taxonomy" id="34504"/>
    <lineage>
        <taxon>Eukaryota</taxon>
        <taxon>Metazoa</taxon>
        <taxon>Spiralia</taxon>
        <taxon>Lophotrochozoa</taxon>
        <taxon>Platyhelminthes</taxon>
        <taxon>Trematoda</taxon>
        <taxon>Digenea</taxon>
        <taxon>Plagiorchiida</taxon>
        <taxon>Troglotremata</taxon>
        <taxon>Troglotrematidae</taxon>
        <taxon>Paragonimus</taxon>
    </lineage>
</organism>
<keyword evidence="1" id="KW-0472">Membrane</keyword>
<evidence type="ECO:0000256" key="1">
    <source>
        <dbReference type="SAM" id="Phobius"/>
    </source>
</evidence>
<evidence type="ECO:0000313" key="2">
    <source>
        <dbReference type="EMBL" id="KAA3669938.1"/>
    </source>
</evidence>
<dbReference type="AlphaFoldDB" id="A0A5J4N3F5"/>
<dbReference type="Proteomes" id="UP000324629">
    <property type="component" value="Unassembled WGS sequence"/>
</dbReference>
<comment type="caution">
    <text evidence="2">The sequence shown here is derived from an EMBL/GenBank/DDBJ whole genome shotgun (WGS) entry which is preliminary data.</text>
</comment>
<feature type="transmembrane region" description="Helical" evidence="1">
    <location>
        <begin position="7"/>
        <end position="30"/>
    </location>
</feature>
<name>A0A5J4N3F5_9TREM</name>
<reference evidence="2 3" key="1">
    <citation type="journal article" date="2019" name="Gigascience">
        <title>Whole-genome sequence of the oriental lung fluke Paragonimus westermani.</title>
        <authorList>
            <person name="Oey H."/>
            <person name="Zakrzewski M."/>
            <person name="Narain K."/>
            <person name="Devi K.R."/>
            <person name="Agatsuma T."/>
            <person name="Nawaratna S."/>
            <person name="Gobert G.N."/>
            <person name="Jones M.K."/>
            <person name="Ragan M.A."/>
            <person name="McManus D.P."/>
            <person name="Krause L."/>
        </authorList>
    </citation>
    <scope>NUCLEOTIDE SEQUENCE [LARGE SCALE GENOMIC DNA]</scope>
    <source>
        <strain evidence="2 3">IND2009</strain>
    </source>
</reference>
<evidence type="ECO:0000313" key="3">
    <source>
        <dbReference type="Proteomes" id="UP000324629"/>
    </source>
</evidence>
<proteinExistence type="predicted"/>
<keyword evidence="1" id="KW-0812">Transmembrane</keyword>
<accession>A0A5J4N3F5</accession>
<sequence length="45" mass="5448">MSNLKRCIYTTIFSIICTLTVFIETIRSYFLSCQTRRTHFDLVRR</sequence>
<keyword evidence="3" id="KW-1185">Reference proteome</keyword>
<dbReference type="EMBL" id="QNGE01018252">
    <property type="protein sequence ID" value="KAA3669938.1"/>
    <property type="molecule type" value="Genomic_DNA"/>
</dbReference>